<dbReference type="AlphaFoldDB" id="A0A382K3G6"/>
<accession>A0A382K3G6</accession>
<name>A0A382K3G6_9ZZZZ</name>
<reference evidence="1" key="1">
    <citation type="submission" date="2018-05" db="EMBL/GenBank/DDBJ databases">
        <authorList>
            <person name="Lanie J.A."/>
            <person name="Ng W.-L."/>
            <person name="Kazmierczak K.M."/>
            <person name="Andrzejewski T.M."/>
            <person name="Davidsen T.M."/>
            <person name="Wayne K.J."/>
            <person name="Tettelin H."/>
            <person name="Glass J.I."/>
            <person name="Rusch D."/>
            <person name="Podicherti R."/>
            <person name="Tsui H.-C.T."/>
            <person name="Winkler M.E."/>
        </authorList>
    </citation>
    <scope>NUCLEOTIDE SEQUENCE</scope>
</reference>
<evidence type="ECO:0000313" key="1">
    <source>
        <dbReference type="EMBL" id="SVC18788.1"/>
    </source>
</evidence>
<feature type="non-terminal residue" evidence="1">
    <location>
        <position position="26"/>
    </location>
</feature>
<gene>
    <name evidence="1" type="ORF">METZ01_LOCUS271642</name>
</gene>
<sequence>MLTPQIVLDAYSKGLFPMAENRRDKQ</sequence>
<protein>
    <recommendedName>
        <fullName evidence="2">Leucyl/phenylalanyl-tRNA--protein transferase</fullName>
    </recommendedName>
</protein>
<dbReference type="EMBL" id="UINC01078075">
    <property type="protein sequence ID" value="SVC18788.1"/>
    <property type="molecule type" value="Genomic_DNA"/>
</dbReference>
<proteinExistence type="predicted"/>
<organism evidence="1">
    <name type="scientific">marine metagenome</name>
    <dbReference type="NCBI Taxonomy" id="408172"/>
    <lineage>
        <taxon>unclassified sequences</taxon>
        <taxon>metagenomes</taxon>
        <taxon>ecological metagenomes</taxon>
    </lineage>
</organism>
<evidence type="ECO:0008006" key="2">
    <source>
        <dbReference type="Google" id="ProtNLM"/>
    </source>
</evidence>